<reference evidence="2" key="1">
    <citation type="submission" date="2014-06" db="EMBL/GenBank/DDBJ databases">
        <title>Key roles for freshwater Actinobacteria revealed by deep metagenomic sequencing.</title>
        <authorList>
            <person name="Ghai R."/>
            <person name="Mizuno C.M."/>
            <person name="Picazo A."/>
            <person name="Camacho A."/>
            <person name="Rodriguez-Valera F."/>
        </authorList>
    </citation>
    <scope>NUCLEOTIDE SEQUENCE</scope>
</reference>
<evidence type="ECO:0000256" key="1">
    <source>
        <dbReference type="SAM" id="MobiDB-lite"/>
    </source>
</evidence>
<dbReference type="PANTHER" id="PTHR39441:SF1">
    <property type="entry name" value="DUF2252 DOMAIN-CONTAINING PROTEIN"/>
    <property type="match status" value="1"/>
</dbReference>
<dbReference type="EMBL" id="JNSL01000012">
    <property type="protein sequence ID" value="KGA21189.1"/>
    <property type="molecule type" value="Genomic_DNA"/>
</dbReference>
<proteinExistence type="predicted"/>
<dbReference type="PANTHER" id="PTHR39441">
    <property type="entry name" value="DUF2252 DOMAIN-CONTAINING PROTEIN"/>
    <property type="match status" value="1"/>
</dbReference>
<dbReference type="Pfam" id="PF10009">
    <property type="entry name" value="DUF2252"/>
    <property type="match status" value="1"/>
</dbReference>
<feature type="region of interest" description="Disordered" evidence="1">
    <location>
        <begin position="1"/>
        <end position="30"/>
    </location>
</feature>
<accession>A0A094QFW4</accession>
<evidence type="ECO:0008006" key="3">
    <source>
        <dbReference type="Google" id="ProtNLM"/>
    </source>
</evidence>
<protein>
    <recommendedName>
        <fullName evidence="3">DUF2252 domain-containing protein</fullName>
    </recommendedName>
</protein>
<evidence type="ECO:0000313" key="2">
    <source>
        <dbReference type="EMBL" id="KGA21189.1"/>
    </source>
</evidence>
<sequence length="450" mass="50136">MSDDVSILMRQRPSRAQRRHAGATVRSRVPLESLADCPSPAERTSSNSIIEAQNATRNPELIPLRYERMGADAFSFLRGTAAVMARDLSLRPNSGLDVQLCGDAHLDNFGIFASAERSLTFDLTDFDETLPGPFEWDVKRLASSFATAARVHGFGEKTEHRAALAVGRAYREWMTTFSERPTLDVWFARADLEWMIGEIQKPGLRDALQRAGERARAKDGEKASIKLTERVGDEWHFRTDPPTLVPLQGTDHLKTVADVFRRYRGTLPPDRVALLDRYSFVEAAIKVVGVGSVGTRAYAFLFQSGDGEPLILQAKQAEASVLEAHLSPSEYDHHGKRVVVGQRLIQSSSDPFLGWTRGDETLPFDFYFRQLWDMKGRIEAKSLDMSSFEAYASVCAAALARAHARAGDASLIAGYLDQGKAFEHAIADYARSFTDLVISDYAEFEAWRRP</sequence>
<gene>
    <name evidence="2" type="ORF">GM51_3450</name>
</gene>
<comment type="caution">
    <text evidence="2">The sequence shown here is derived from an EMBL/GenBank/DDBJ whole genome shotgun (WGS) entry which is preliminary data.</text>
</comment>
<dbReference type="InterPro" id="IPR018721">
    <property type="entry name" value="DUF2252"/>
</dbReference>
<name>A0A094QFW4_9ZZZZ</name>
<dbReference type="AlphaFoldDB" id="A0A094QFW4"/>
<organism evidence="2">
    <name type="scientific">freshwater metagenome</name>
    <dbReference type="NCBI Taxonomy" id="449393"/>
    <lineage>
        <taxon>unclassified sequences</taxon>
        <taxon>metagenomes</taxon>
        <taxon>ecological metagenomes</taxon>
    </lineage>
</organism>
<feature type="compositionally biased region" description="Basic residues" evidence="1">
    <location>
        <begin position="12"/>
        <end position="21"/>
    </location>
</feature>